<protein>
    <submittedName>
        <fullName evidence="2">Uncharacterized protein</fullName>
    </submittedName>
</protein>
<evidence type="ECO:0000256" key="1">
    <source>
        <dbReference type="SAM" id="MobiDB-lite"/>
    </source>
</evidence>
<sequence length="131" mass="15015">MAGLPRSWELRETQDGNLKRWSKQPPAVEDAVWDHLTPCKTTENSRGIKLKERSLAWRKGDFLIKGEGTGDTPVQKRGRLRIRTTPSTLKRKEYPAVAQAYSGAELGRQRRVNDREKSSNTSLRLRLQSTR</sequence>
<dbReference type="EMBL" id="JANPWB010000016">
    <property type="protein sequence ID" value="KAJ1082384.1"/>
    <property type="molecule type" value="Genomic_DNA"/>
</dbReference>
<dbReference type="AlphaFoldDB" id="A0AAV7KWE3"/>
<feature type="region of interest" description="Disordered" evidence="1">
    <location>
        <begin position="100"/>
        <end position="131"/>
    </location>
</feature>
<feature type="compositionally biased region" description="Basic and acidic residues" evidence="1">
    <location>
        <begin position="107"/>
        <end position="118"/>
    </location>
</feature>
<reference evidence="2" key="1">
    <citation type="journal article" date="2022" name="bioRxiv">
        <title>Sequencing and chromosome-scale assembly of the giantPleurodeles waltlgenome.</title>
        <authorList>
            <person name="Brown T."/>
            <person name="Elewa A."/>
            <person name="Iarovenko S."/>
            <person name="Subramanian E."/>
            <person name="Araus A.J."/>
            <person name="Petzold A."/>
            <person name="Susuki M."/>
            <person name="Suzuki K.-i.T."/>
            <person name="Hayashi T."/>
            <person name="Toyoda A."/>
            <person name="Oliveira C."/>
            <person name="Osipova E."/>
            <person name="Leigh N.D."/>
            <person name="Simon A."/>
            <person name="Yun M.H."/>
        </authorList>
    </citation>
    <scope>NUCLEOTIDE SEQUENCE</scope>
    <source>
        <strain evidence="2">20211129_DDA</strain>
        <tissue evidence="2">Liver</tissue>
    </source>
</reference>
<comment type="caution">
    <text evidence="2">The sequence shown here is derived from an EMBL/GenBank/DDBJ whole genome shotgun (WGS) entry which is preliminary data.</text>
</comment>
<evidence type="ECO:0000313" key="2">
    <source>
        <dbReference type="EMBL" id="KAJ1082384.1"/>
    </source>
</evidence>
<feature type="compositionally biased region" description="Polar residues" evidence="1">
    <location>
        <begin position="119"/>
        <end position="131"/>
    </location>
</feature>
<dbReference type="Proteomes" id="UP001066276">
    <property type="component" value="Chromosome 12"/>
</dbReference>
<organism evidence="2 3">
    <name type="scientific">Pleurodeles waltl</name>
    <name type="common">Iberian ribbed newt</name>
    <dbReference type="NCBI Taxonomy" id="8319"/>
    <lineage>
        <taxon>Eukaryota</taxon>
        <taxon>Metazoa</taxon>
        <taxon>Chordata</taxon>
        <taxon>Craniata</taxon>
        <taxon>Vertebrata</taxon>
        <taxon>Euteleostomi</taxon>
        <taxon>Amphibia</taxon>
        <taxon>Batrachia</taxon>
        <taxon>Caudata</taxon>
        <taxon>Salamandroidea</taxon>
        <taxon>Salamandridae</taxon>
        <taxon>Pleurodelinae</taxon>
        <taxon>Pleurodeles</taxon>
    </lineage>
</organism>
<proteinExistence type="predicted"/>
<feature type="region of interest" description="Disordered" evidence="1">
    <location>
        <begin position="1"/>
        <end position="24"/>
    </location>
</feature>
<name>A0AAV7KWE3_PLEWA</name>
<accession>A0AAV7KWE3</accession>
<evidence type="ECO:0000313" key="3">
    <source>
        <dbReference type="Proteomes" id="UP001066276"/>
    </source>
</evidence>
<gene>
    <name evidence="2" type="ORF">NDU88_002552</name>
</gene>
<keyword evidence="3" id="KW-1185">Reference proteome</keyword>
<feature type="compositionally biased region" description="Basic and acidic residues" evidence="1">
    <location>
        <begin position="8"/>
        <end position="18"/>
    </location>
</feature>